<accession>A0A419TB53</accession>
<dbReference type="Proteomes" id="UP000284177">
    <property type="component" value="Unassembled WGS sequence"/>
</dbReference>
<dbReference type="EMBL" id="MCIB01000001">
    <property type="protein sequence ID" value="RKD34693.1"/>
    <property type="molecule type" value="Genomic_DNA"/>
</dbReference>
<dbReference type="OrthoDB" id="9800443at2"/>
<comment type="caution">
    <text evidence="1">The sequence shown here is derived from an EMBL/GenBank/DDBJ whole genome shotgun (WGS) entry which is preliminary data.</text>
</comment>
<evidence type="ECO:0008006" key="3">
    <source>
        <dbReference type="Google" id="ProtNLM"/>
    </source>
</evidence>
<protein>
    <recommendedName>
        <fullName evidence="3">Cytosolic protein</fullName>
    </recommendedName>
</protein>
<keyword evidence="2" id="KW-1185">Reference proteome</keyword>
<gene>
    <name evidence="1" type="ORF">BET03_02385</name>
</gene>
<evidence type="ECO:0000313" key="1">
    <source>
        <dbReference type="EMBL" id="RKD34693.1"/>
    </source>
</evidence>
<evidence type="ECO:0000313" key="2">
    <source>
        <dbReference type="Proteomes" id="UP000284177"/>
    </source>
</evidence>
<name>A0A419TB53_9FIRM</name>
<sequence length="66" mass="7559">MSADLKCNIDNCTCTYTACLRRGKCCECISYHRGKNEIPGCFFTEAGEKTYDRSIENFIADYKNNK</sequence>
<dbReference type="RefSeq" id="WP_120166852.1">
    <property type="nucleotide sequence ID" value="NZ_MCIB01000001.1"/>
</dbReference>
<reference evidence="1 2" key="1">
    <citation type="submission" date="2016-08" db="EMBL/GenBank/DDBJ databases">
        <title>Novel Firmicutes and Novel Genomes.</title>
        <authorList>
            <person name="Poppleton D.I."/>
            <person name="Gribaldo S."/>
        </authorList>
    </citation>
    <scope>NUCLEOTIDE SEQUENCE [LARGE SCALE GENOMIC DNA]</scope>
    <source>
        <strain evidence="1 2">CTT3</strain>
    </source>
</reference>
<proteinExistence type="predicted"/>
<dbReference type="AlphaFoldDB" id="A0A419TB53"/>
<dbReference type="Pfam" id="PF20095">
    <property type="entry name" value="DUF6485"/>
    <property type="match status" value="1"/>
</dbReference>
<organism evidence="1 2">
    <name type="scientific">Thermohalobacter berrensis</name>
    <dbReference type="NCBI Taxonomy" id="99594"/>
    <lineage>
        <taxon>Bacteria</taxon>
        <taxon>Bacillati</taxon>
        <taxon>Bacillota</taxon>
        <taxon>Tissierellia</taxon>
        <taxon>Tissierellales</taxon>
        <taxon>Thermohalobacteraceae</taxon>
        <taxon>Thermohalobacter</taxon>
    </lineage>
</organism>